<evidence type="ECO:0000313" key="2">
    <source>
        <dbReference type="EMBL" id="MDQ0206320.1"/>
    </source>
</evidence>
<organism evidence="2 3">
    <name type="scientific">Alkalicoccobacillus murimartini</name>
    <dbReference type="NCBI Taxonomy" id="171685"/>
    <lineage>
        <taxon>Bacteria</taxon>
        <taxon>Bacillati</taxon>
        <taxon>Bacillota</taxon>
        <taxon>Bacilli</taxon>
        <taxon>Bacillales</taxon>
        <taxon>Bacillaceae</taxon>
        <taxon>Alkalicoccobacillus</taxon>
    </lineage>
</organism>
<feature type="compositionally biased region" description="Polar residues" evidence="1">
    <location>
        <begin position="11"/>
        <end position="29"/>
    </location>
</feature>
<name>A0ABT9YEP7_9BACI</name>
<proteinExistence type="predicted"/>
<accession>A0ABT9YEP7</accession>
<comment type="caution">
    <text evidence="2">The sequence shown here is derived from an EMBL/GenBank/DDBJ whole genome shotgun (WGS) entry which is preliminary data.</text>
</comment>
<dbReference type="Proteomes" id="UP001225034">
    <property type="component" value="Unassembled WGS sequence"/>
</dbReference>
<evidence type="ECO:0000256" key="1">
    <source>
        <dbReference type="SAM" id="MobiDB-lite"/>
    </source>
</evidence>
<reference evidence="2 3" key="1">
    <citation type="submission" date="2023-07" db="EMBL/GenBank/DDBJ databases">
        <title>Genomic Encyclopedia of Type Strains, Phase IV (KMG-IV): sequencing the most valuable type-strain genomes for metagenomic binning, comparative biology and taxonomic classification.</title>
        <authorList>
            <person name="Goeker M."/>
        </authorList>
    </citation>
    <scope>NUCLEOTIDE SEQUENCE [LARGE SCALE GENOMIC DNA]</scope>
    <source>
        <strain evidence="2 3">DSM 19154</strain>
    </source>
</reference>
<protein>
    <submittedName>
        <fullName evidence="2">Uncharacterized protein</fullName>
    </submittedName>
</protein>
<keyword evidence="3" id="KW-1185">Reference proteome</keyword>
<feature type="region of interest" description="Disordered" evidence="1">
    <location>
        <begin position="1"/>
        <end position="100"/>
    </location>
</feature>
<evidence type="ECO:0000313" key="3">
    <source>
        <dbReference type="Proteomes" id="UP001225034"/>
    </source>
</evidence>
<dbReference type="EMBL" id="JAUSUA010000001">
    <property type="protein sequence ID" value="MDQ0206320.1"/>
    <property type="molecule type" value="Genomic_DNA"/>
</dbReference>
<sequence length="100" mass="11356">MSFKPIEALGSLSNTFKGSKMQSQLQQRVHMNEAMMAEAQRQADVKSRQQSPRSNLDHPARFPPSTKRQPSLSKRKKQDEQPASSKSHHPDKGTYIDYST</sequence>
<dbReference type="RefSeq" id="WP_306980628.1">
    <property type="nucleotide sequence ID" value="NZ_JAUSUA010000001.1"/>
</dbReference>
<gene>
    <name evidence="2" type="ORF">J2S05_001094</name>
</gene>